<dbReference type="InterPro" id="IPR012001">
    <property type="entry name" value="Thiamin_PyroP_enz_TPP-bd_dom"/>
</dbReference>
<comment type="subunit">
    <text evidence="3">Heterodimer composed of an alpha and a beta subunit.</text>
</comment>
<dbReference type="GO" id="GO:0047553">
    <property type="term" value="F:2-oxoglutarate synthase activity"/>
    <property type="evidence" value="ECO:0007669"/>
    <property type="project" value="UniProtKB-ARBA"/>
</dbReference>
<dbReference type="GO" id="GO:0016874">
    <property type="term" value="F:ligase activity"/>
    <property type="evidence" value="ECO:0007669"/>
    <property type="project" value="UniProtKB-KW"/>
</dbReference>
<dbReference type="Pfam" id="PF02776">
    <property type="entry name" value="TPP_enzyme_N"/>
    <property type="match status" value="1"/>
</dbReference>
<dbReference type="PANTHER" id="PTHR18968:SF13">
    <property type="entry name" value="ACETOLACTATE SYNTHASE CATALYTIC SUBUNIT, MITOCHONDRIAL"/>
    <property type="match status" value="1"/>
</dbReference>
<dbReference type="InterPro" id="IPR029061">
    <property type="entry name" value="THDP-binding"/>
</dbReference>
<dbReference type="GO" id="GO:0000287">
    <property type="term" value="F:magnesium ion binding"/>
    <property type="evidence" value="ECO:0007669"/>
    <property type="project" value="InterPro"/>
</dbReference>
<keyword evidence="5 7" id="KW-0786">Thiamine pyrophosphate</keyword>
<reference evidence="11 12" key="1">
    <citation type="submission" date="2012-01" db="EMBL/GenBank/DDBJ databases">
        <title>Improved High-Quality Draft sequence of Metallosphaera yellowstonensis MK1.</title>
        <authorList>
            <consortium name="US DOE Joint Genome Institute"/>
            <person name="Lucas S."/>
            <person name="Han J."/>
            <person name="Cheng J.-F."/>
            <person name="Goodwin L."/>
            <person name="Pitluck S."/>
            <person name="Peters L."/>
            <person name="Teshima H."/>
            <person name="Detter J.C."/>
            <person name="Han C."/>
            <person name="Tapia R."/>
            <person name="Land M."/>
            <person name="Hauser L."/>
            <person name="Kyrpides N."/>
            <person name="Kozubal M."/>
            <person name="Macur R.E."/>
            <person name="Jay Z."/>
            <person name="Inskeep W."/>
            <person name="Woyke T."/>
        </authorList>
    </citation>
    <scope>NUCLEOTIDE SEQUENCE [LARGE SCALE GENOMIC DNA]</scope>
    <source>
        <strain evidence="11 12">MK1</strain>
    </source>
</reference>
<dbReference type="GO" id="GO:0009097">
    <property type="term" value="P:isoleucine biosynthetic process"/>
    <property type="evidence" value="ECO:0007669"/>
    <property type="project" value="TreeGrafter"/>
</dbReference>
<dbReference type="STRING" id="671065.MetMK1DRAFT_00007280"/>
<comment type="similarity">
    <text evidence="2 7">Belongs to the TPP enzyme family.</text>
</comment>
<accession>H2C1V5</accession>
<dbReference type="Gene3D" id="3.40.50.1220">
    <property type="entry name" value="TPP-binding domain"/>
    <property type="match status" value="1"/>
</dbReference>
<name>H2C1V5_9CREN</name>
<evidence type="ECO:0000256" key="2">
    <source>
        <dbReference type="ARBA" id="ARBA00007812"/>
    </source>
</evidence>
<feature type="domain" description="Thiamine pyrophosphate enzyme central" evidence="8">
    <location>
        <begin position="205"/>
        <end position="344"/>
    </location>
</feature>
<evidence type="ECO:0000256" key="4">
    <source>
        <dbReference type="ARBA" id="ARBA00012691"/>
    </source>
</evidence>
<keyword evidence="11" id="KW-0436">Ligase</keyword>
<evidence type="ECO:0000259" key="8">
    <source>
        <dbReference type="Pfam" id="PF00205"/>
    </source>
</evidence>
<dbReference type="OrthoDB" id="6837at2157"/>
<dbReference type="eggNOG" id="arCOG01998">
    <property type="taxonomic scope" value="Archaea"/>
</dbReference>
<dbReference type="Pfam" id="PF02775">
    <property type="entry name" value="TPP_enzyme_C"/>
    <property type="match status" value="1"/>
</dbReference>
<dbReference type="InterPro" id="IPR029035">
    <property type="entry name" value="DHS-like_NAD/FAD-binding_dom"/>
</dbReference>
<feature type="domain" description="Thiamine pyrophosphate enzyme N-terminal TPP-binding" evidence="10">
    <location>
        <begin position="7"/>
        <end position="120"/>
    </location>
</feature>
<dbReference type="CDD" id="cd07035">
    <property type="entry name" value="TPP_PYR_POX_like"/>
    <property type="match status" value="1"/>
</dbReference>
<evidence type="ECO:0000259" key="9">
    <source>
        <dbReference type="Pfam" id="PF02775"/>
    </source>
</evidence>
<dbReference type="InterPro" id="IPR011766">
    <property type="entry name" value="TPP_enzyme_TPP-bd"/>
</dbReference>
<evidence type="ECO:0000256" key="6">
    <source>
        <dbReference type="ARBA" id="ARBA00048893"/>
    </source>
</evidence>
<dbReference type="InterPro" id="IPR012000">
    <property type="entry name" value="Thiamin_PyroP_enz_cen_dom"/>
</dbReference>
<dbReference type="FunFam" id="3.40.50.970:FF:000007">
    <property type="entry name" value="Acetolactate synthase"/>
    <property type="match status" value="1"/>
</dbReference>
<dbReference type="GO" id="GO:0019164">
    <property type="term" value="F:pyruvate synthase activity"/>
    <property type="evidence" value="ECO:0007669"/>
    <property type="project" value="UniProtKB-ARBA"/>
</dbReference>
<evidence type="ECO:0000313" key="11">
    <source>
        <dbReference type="EMBL" id="EHP70226.1"/>
    </source>
</evidence>
<dbReference type="CDD" id="cd00568">
    <property type="entry name" value="TPP_enzymes"/>
    <property type="match status" value="1"/>
</dbReference>
<dbReference type="Pfam" id="PF00205">
    <property type="entry name" value="TPP_enzyme_M"/>
    <property type="match status" value="1"/>
</dbReference>
<dbReference type="GO" id="GO:0009099">
    <property type="term" value="P:L-valine biosynthetic process"/>
    <property type="evidence" value="ECO:0007669"/>
    <property type="project" value="TreeGrafter"/>
</dbReference>
<dbReference type="HOGENOM" id="CLU_013748_3_1_2"/>
<dbReference type="GO" id="GO:0005948">
    <property type="term" value="C:acetolactate synthase complex"/>
    <property type="evidence" value="ECO:0007669"/>
    <property type="project" value="TreeGrafter"/>
</dbReference>
<dbReference type="InterPro" id="IPR045229">
    <property type="entry name" value="TPP_enz"/>
</dbReference>
<comment type="function">
    <text evidence="1">Catalyzes the coenzyme A-dependent oxidative decarboxylation of different 2-oxoacids such as 2-oxoglutarate, pyruvate and 2-oxobutyrate to form their CoA derivatives.</text>
</comment>
<dbReference type="GO" id="GO:0050660">
    <property type="term" value="F:flavin adenine dinucleotide binding"/>
    <property type="evidence" value="ECO:0007669"/>
    <property type="project" value="TreeGrafter"/>
</dbReference>
<evidence type="ECO:0000256" key="1">
    <source>
        <dbReference type="ARBA" id="ARBA00003908"/>
    </source>
</evidence>
<dbReference type="PANTHER" id="PTHR18968">
    <property type="entry name" value="THIAMINE PYROPHOSPHATE ENZYMES"/>
    <property type="match status" value="1"/>
</dbReference>
<gene>
    <name evidence="11" type="ORF">MetMK1DRAFT_00007280</name>
</gene>
<dbReference type="GO" id="GO:0003984">
    <property type="term" value="F:acetolactate synthase activity"/>
    <property type="evidence" value="ECO:0007669"/>
    <property type="project" value="TreeGrafter"/>
</dbReference>
<protein>
    <recommendedName>
        <fullName evidence="4">2-oxoacid oxidoreductase (ferredoxin)</fullName>
        <ecNumber evidence="4">1.2.7.11</ecNumber>
    </recommendedName>
</protein>
<evidence type="ECO:0000256" key="3">
    <source>
        <dbReference type="ARBA" id="ARBA00011631"/>
    </source>
</evidence>
<evidence type="ECO:0000256" key="5">
    <source>
        <dbReference type="ARBA" id="ARBA00023052"/>
    </source>
</evidence>
<dbReference type="Proteomes" id="UP000003980">
    <property type="component" value="Unassembled WGS sequence"/>
</dbReference>
<dbReference type="EMBL" id="JH597761">
    <property type="protein sequence ID" value="EHP70226.1"/>
    <property type="molecule type" value="Genomic_DNA"/>
</dbReference>
<dbReference type="GO" id="GO:0018491">
    <property type="term" value="F:2-oxobutyrate synthase activity"/>
    <property type="evidence" value="ECO:0007669"/>
    <property type="project" value="UniProtKB-ARBA"/>
</dbReference>
<evidence type="ECO:0000256" key="7">
    <source>
        <dbReference type="RuleBase" id="RU362132"/>
    </source>
</evidence>
<dbReference type="SUPFAM" id="SSF52518">
    <property type="entry name" value="Thiamin diphosphate-binding fold (THDP-binding)"/>
    <property type="match status" value="2"/>
</dbReference>
<proteinExistence type="inferred from homology"/>
<organism evidence="11 12">
    <name type="scientific">Metallosphaera yellowstonensis MK1</name>
    <dbReference type="NCBI Taxonomy" id="671065"/>
    <lineage>
        <taxon>Archaea</taxon>
        <taxon>Thermoproteota</taxon>
        <taxon>Thermoprotei</taxon>
        <taxon>Sulfolobales</taxon>
        <taxon>Sulfolobaceae</taxon>
        <taxon>Metallosphaera</taxon>
    </lineage>
</organism>
<dbReference type="Gene3D" id="3.40.50.970">
    <property type="match status" value="2"/>
</dbReference>
<evidence type="ECO:0000259" key="10">
    <source>
        <dbReference type="Pfam" id="PF02776"/>
    </source>
</evidence>
<sequence>MEMVRLNGAEFVIEYFKRGGIKHVFGIPGHGNAAIVDVIYDMSKDIEFVPVKHEQYGGHMADGYFRVTRKTPAIVTTSVGPGATNLATALATAYVDSSTFIAITGDIQTYLLGKGIFQEVERQFQSDYVNAMRHFTKRSYFVSTVSQLHNVLPNAFKEAVVGRPGPVLISMPMDVQTAPLDVEFREVPMVTDVGRICPDQTKVLEASKILVRAERPLILVGGGVVMSGASEEVVKLAELLGAPVASTFRGDAKGGFPEDHELYVFSVGNIGNPVANKLAAEADVILAVGVTFSDETTSSYKKGITFNIPPTKLIQIDIDPHEIGKNYPVEVGIWGDAKVTLQQIINYMMELGKKGNYRETEYFKRISQMKKEWLEEMERLREAAPMGIPSVAKTLRETLPQESVITLSAGLPQEIFSQLWISYKPRTFISSGGFSTMGFALPAAIGAKLALKDTPVIAVEGDGSFLMNNVELLTASQLELPVIAVILNNYGWISIRDLQIRNFQGRIIGTEFKDRKNELKAPDFEKVAKAYGANYLRAESVEQIRSSVRQALTSSDTPTVVEIPVETKFPYSGTKAYGFWDIPRRS</sequence>
<dbReference type="GO" id="GO:0030976">
    <property type="term" value="F:thiamine pyrophosphate binding"/>
    <property type="evidence" value="ECO:0007669"/>
    <property type="project" value="InterPro"/>
</dbReference>
<keyword evidence="12" id="KW-1185">Reference proteome</keyword>
<dbReference type="SUPFAM" id="SSF52467">
    <property type="entry name" value="DHS-like NAD/FAD-binding domain"/>
    <property type="match status" value="1"/>
</dbReference>
<comment type="catalytic activity">
    <reaction evidence="6">
        <text>a 2-oxocarboxylate + 2 oxidized [2Fe-2S]-[ferredoxin] + CoA = an acyl-CoA + 2 reduced [2Fe-2S]-[ferredoxin] + CO2 + H(+)</text>
        <dbReference type="Rhea" id="RHEA:42316"/>
        <dbReference type="Rhea" id="RHEA-COMP:10000"/>
        <dbReference type="Rhea" id="RHEA-COMP:10001"/>
        <dbReference type="ChEBI" id="CHEBI:15378"/>
        <dbReference type="ChEBI" id="CHEBI:16526"/>
        <dbReference type="ChEBI" id="CHEBI:33737"/>
        <dbReference type="ChEBI" id="CHEBI:33738"/>
        <dbReference type="ChEBI" id="CHEBI:35179"/>
        <dbReference type="ChEBI" id="CHEBI:57287"/>
        <dbReference type="ChEBI" id="CHEBI:58342"/>
        <dbReference type="EC" id="1.2.7.11"/>
    </reaction>
</comment>
<dbReference type="EC" id="1.2.7.11" evidence="4"/>
<evidence type="ECO:0000313" key="12">
    <source>
        <dbReference type="Proteomes" id="UP000003980"/>
    </source>
</evidence>
<dbReference type="AlphaFoldDB" id="H2C1V5"/>
<feature type="domain" description="Thiamine pyrophosphate enzyme TPP-binding" evidence="9">
    <location>
        <begin position="410"/>
        <end position="563"/>
    </location>
</feature>